<reference evidence="4 5" key="1">
    <citation type="journal article" date="2012" name="Eukaryot. Cell">
        <title>Draft genome sequence of Wickerhamomyces ciferrii NRRL Y-1031 F-60-10.</title>
        <authorList>
            <person name="Schneider J."/>
            <person name="Andrea H."/>
            <person name="Blom J."/>
            <person name="Jaenicke S."/>
            <person name="Ruckert C."/>
            <person name="Schorsch C."/>
            <person name="Szczepanowski R."/>
            <person name="Farwick M."/>
            <person name="Goesmann A."/>
            <person name="Puhler A."/>
            <person name="Schaffer S."/>
            <person name="Tauch A."/>
            <person name="Kohler T."/>
            <person name="Brinkrolf K."/>
        </authorList>
    </citation>
    <scope>NUCLEOTIDE SEQUENCE [LARGE SCALE GENOMIC DNA]</scope>
    <source>
        <strain evidence="5">ATCC 14091 / BCRC 22168 / CBS 111 / JCM 3599 / NBRC 0793 / NRRL Y-1031 F-60-10</strain>
    </source>
</reference>
<feature type="transmembrane region" description="Helical" evidence="2">
    <location>
        <begin position="492"/>
        <end position="509"/>
    </location>
</feature>
<dbReference type="InterPro" id="IPR036812">
    <property type="entry name" value="NAD(P)_OxRdtase_dom_sf"/>
</dbReference>
<dbReference type="SUPFAM" id="SSF51430">
    <property type="entry name" value="NAD(P)-linked oxidoreductase"/>
    <property type="match status" value="1"/>
</dbReference>
<feature type="domain" description="NADP-dependent oxidoreductase" evidence="3">
    <location>
        <begin position="45"/>
        <end position="348"/>
    </location>
</feature>
<keyword evidence="2" id="KW-1133">Transmembrane helix</keyword>
<dbReference type="InterPro" id="IPR023210">
    <property type="entry name" value="NADP_OxRdtase_dom"/>
</dbReference>
<evidence type="ECO:0000313" key="5">
    <source>
        <dbReference type="Proteomes" id="UP000009328"/>
    </source>
</evidence>
<evidence type="ECO:0000256" key="1">
    <source>
        <dbReference type="ARBA" id="ARBA00023002"/>
    </source>
</evidence>
<protein>
    <submittedName>
        <fullName evidence="4">Aldo-keto reductase family 1 member</fullName>
        <ecNumber evidence="4">1.1.1.149</ecNumber>
    </submittedName>
</protein>
<dbReference type="EMBL" id="CAIF01000157">
    <property type="protein sequence ID" value="CCH44848.1"/>
    <property type="molecule type" value="Genomic_DNA"/>
</dbReference>
<dbReference type="PANTHER" id="PTHR43625">
    <property type="entry name" value="AFLATOXIN B1 ALDEHYDE REDUCTASE"/>
    <property type="match status" value="1"/>
</dbReference>
<dbReference type="HOGENOM" id="CLU_533408_0_0_1"/>
<dbReference type="Proteomes" id="UP000009328">
    <property type="component" value="Unassembled WGS sequence"/>
</dbReference>
<accession>K0KUI0</accession>
<dbReference type="GO" id="GO:0005737">
    <property type="term" value="C:cytoplasm"/>
    <property type="evidence" value="ECO:0007669"/>
    <property type="project" value="TreeGrafter"/>
</dbReference>
<dbReference type="AlphaFoldDB" id="K0KUI0"/>
<keyword evidence="1 4" id="KW-0560">Oxidoreductase</keyword>
<feature type="transmembrane region" description="Helical" evidence="2">
    <location>
        <begin position="436"/>
        <end position="454"/>
    </location>
</feature>
<dbReference type="PANTHER" id="PTHR43625:SF78">
    <property type="entry name" value="PYRIDOXAL REDUCTASE-RELATED"/>
    <property type="match status" value="1"/>
</dbReference>
<dbReference type="GO" id="GO:0047006">
    <property type="term" value="F:17-alpha,20-alpha-dihydroxypregn-4-en-3-one dehydrogenase [NAD(P)+] activity"/>
    <property type="evidence" value="ECO:0007669"/>
    <property type="project" value="UniProtKB-EC"/>
</dbReference>
<evidence type="ECO:0000256" key="2">
    <source>
        <dbReference type="SAM" id="Phobius"/>
    </source>
</evidence>
<sequence>MVFANSTDLMVFNDLYQLNKIIQSINQLHNMSAQEIINEINKVKFGLGLMSFTWRPDPYPQSSFNESVLAAIEKNLPNKTFVNGGEFYGADYLNLRYIQSFLETYPEQRENLIISIKGSVDLANLRPLGDRENLNKSIDKVLEFIPDLDIFEIPRIDPTVTLEETITTLNDAVDNGKIKAISVSEVNATTLGKIAQISKHPIAVVEIEFSIFSRDILENGLAAKAGELGIPIVAYSPLSRGLLTGEIKDLSKIPKGDIRLHFDRFKEENFIKNQQIVEFITQAAKEKNVTPAQFSLAWIRYQSGKTIDEIKLPKIIDIPSTSSAKRVQENFSNVVLTDDEFNKVQSFIKNVTVHGVFELINNKPTSKYFFKMAGYSIYLRVIIFSFIIYKLIQDPRELGRQISSYTVSYTPNNPSYRLLTTPPKQKSKIIFTESESSLFATLLIILGLSDYLPYLEDNQDYFDSIVPVRFLLGLGLTLGSYLELVSILSSPLVFWFGVLEILTNGLMLIDV</sequence>
<keyword evidence="2" id="KW-0472">Membrane</keyword>
<feature type="transmembrane region" description="Helical" evidence="2">
    <location>
        <begin position="466"/>
        <end position="485"/>
    </location>
</feature>
<feature type="transmembrane region" description="Helical" evidence="2">
    <location>
        <begin position="372"/>
        <end position="392"/>
    </location>
</feature>
<organism evidence="4 5">
    <name type="scientific">Wickerhamomyces ciferrii (strain ATCC 14091 / BCRC 22168 / CBS 111 / JCM 3599 / NBRC 0793 / NRRL Y-1031 F-60-10)</name>
    <name type="common">Yeast</name>
    <name type="synonym">Pichia ciferrii</name>
    <dbReference type="NCBI Taxonomy" id="1206466"/>
    <lineage>
        <taxon>Eukaryota</taxon>
        <taxon>Fungi</taxon>
        <taxon>Dikarya</taxon>
        <taxon>Ascomycota</taxon>
        <taxon>Saccharomycotina</taxon>
        <taxon>Saccharomycetes</taxon>
        <taxon>Phaffomycetales</taxon>
        <taxon>Wickerhamomycetaceae</taxon>
        <taxon>Wickerhamomyces</taxon>
    </lineage>
</organism>
<keyword evidence="5" id="KW-1185">Reference proteome</keyword>
<dbReference type="EC" id="1.1.1.149" evidence="4"/>
<dbReference type="CDD" id="cd19077">
    <property type="entry name" value="AKR_AKR8A1-2"/>
    <property type="match status" value="1"/>
</dbReference>
<dbReference type="STRING" id="1206466.K0KUI0"/>
<dbReference type="eggNOG" id="KOG1575">
    <property type="taxonomic scope" value="Eukaryota"/>
</dbReference>
<dbReference type="InParanoid" id="K0KUI0"/>
<keyword evidence="2" id="KW-0812">Transmembrane</keyword>
<dbReference type="Pfam" id="PF00248">
    <property type="entry name" value="Aldo_ket_red"/>
    <property type="match status" value="1"/>
</dbReference>
<dbReference type="FunCoup" id="K0KUI0">
    <property type="interactions" value="50"/>
</dbReference>
<comment type="caution">
    <text evidence="4">The sequence shown here is derived from an EMBL/GenBank/DDBJ whole genome shotgun (WGS) entry which is preliminary data.</text>
</comment>
<dbReference type="Gene3D" id="3.20.20.100">
    <property type="entry name" value="NADP-dependent oxidoreductase domain"/>
    <property type="match status" value="1"/>
</dbReference>
<proteinExistence type="predicted"/>
<name>K0KUI0_WICCF</name>
<evidence type="ECO:0000259" key="3">
    <source>
        <dbReference type="Pfam" id="PF00248"/>
    </source>
</evidence>
<dbReference type="InterPro" id="IPR050791">
    <property type="entry name" value="Aldo-Keto_reductase"/>
</dbReference>
<evidence type="ECO:0000313" key="4">
    <source>
        <dbReference type="EMBL" id="CCH44848.1"/>
    </source>
</evidence>
<gene>
    <name evidence="4" type="ORF">BN7_4417</name>
</gene>